<dbReference type="PANTHER" id="PTHR43162">
    <property type="match status" value="1"/>
</dbReference>
<dbReference type="InterPro" id="IPR008030">
    <property type="entry name" value="NmrA-like"/>
</dbReference>
<dbReference type="SUPFAM" id="SSF51735">
    <property type="entry name" value="NAD(P)-binding Rossmann-fold domains"/>
    <property type="match status" value="1"/>
</dbReference>
<dbReference type="Proteomes" id="UP001202827">
    <property type="component" value="Unassembled WGS sequence"/>
</dbReference>
<gene>
    <name evidence="2" type="ORF">M0654_22255</name>
</gene>
<dbReference type="Gene3D" id="3.90.25.10">
    <property type="entry name" value="UDP-galactose 4-epimerase, domain 1"/>
    <property type="match status" value="1"/>
</dbReference>
<dbReference type="Pfam" id="PF05368">
    <property type="entry name" value="NmrA"/>
    <property type="match status" value="1"/>
</dbReference>
<name>A0ABT0IXS9_9HYPH</name>
<dbReference type="InterPro" id="IPR051604">
    <property type="entry name" value="Ergot_Alk_Oxidoreductase"/>
</dbReference>
<sequence>METGAAFRALAMPLFMENTARQVGVMKDKGMFFGPIASDRKLPFTATRDMAAAAARLFSDRAWSGQQEVPVLGPQDLSFDDQAAIISEATGQPVRYQQISYDQFKQQFLARGTSESVAQGYVDMYRSKEEGIDNTAARTPETTGHTSFKVFCEQHLKPALAV</sequence>
<reference evidence="2 3" key="1">
    <citation type="submission" date="2022-04" db="EMBL/GenBank/DDBJ databases">
        <title>Rhizobium coralii sp. nov., isolated from coral Turbinaria peltata.</title>
        <authorList>
            <person name="Sun H."/>
        </authorList>
    </citation>
    <scope>NUCLEOTIDE SEQUENCE [LARGE SCALE GENOMIC DNA]</scope>
    <source>
        <strain evidence="2 3">NTR19</strain>
    </source>
</reference>
<evidence type="ECO:0000313" key="3">
    <source>
        <dbReference type="Proteomes" id="UP001202827"/>
    </source>
</evidence>
<comment type="caution">
    <text evidence="2">The sequence shown here is derived from an EMBL/GenBank/DDBJ whole genome shotgun (WGS) entry which is preliminary data.</text>
</comment>
<accession>A0ABT0IXS9</accession>
<evidence type="ECO:0000259" key="1">
    <source>
        <dbReference type="Pfam" id="PF05368"/>
    </source>
</evidence>
<protein>
    <recommendedName>
        <fullName evidence="1">NmrA-like domain-containing protein</fullName>
    </recommendedName>
</protein>
<proteinExistence type="predicted"/>
<keyword evidence="3" id="KW-1185">Reference proteome</keyword>
<dbReference type="Gene3D" id="3.40.50.720">
    <property type="entry name" value="NAD(P)-binding Rossmann-like Domain"/>
    <property type="match status" value="1"/>
</dbReference>
<evidence type="ECO:0000313" key="2">
    <source>
        <dbReference type="EMBL" id="MCK8782692.1"/>
    </source>
</evidence>
<dbReference type="InterPro" id="IPR036291">
    <property type="entry name" value="NAD(P)-bd_dom_sf"/>
</dbReference>
<organism evidence="2 3">
    <name type="scientific">Neorhizobium turbinariae</name>
    <dbReference type="NCBI Taxonomy" id="2937795"/>
    <lineage>
        <taxon>Bacteria</taxon>
        <taxon>Pseudomonadati</taxon>
        <taxon>Pseudomonadota</taxon>
        <taxon>Alphaproteobacteria</taxon>
        <taxon>Hyphomicrobiales</taxon>
        <taxon>Rhizobiaceae</taxon>
        <taxon>Rhizobium/Agrobacterium group</taxon>
        <taxon>Neorhizobium</taxon>
    </lineage>
</organism>
<dbReference type="EMBL" id="JALPRY010000037">
    <property type="protein sequence ID" value="MCK8782692.1"/>
    <property type="molecule type" value="Genomic_DNA"/>
</dbReference>
<dbReference type="PANTHER" id="PTHR43162:SF1">
    <property type="entry name" value="PRESTALK A DIFFERENTIATION PROTEIN A"/>
    <property type="match status" value="1"/>
</dbReference>
<feature type="domain" description="NmrA-like" evidence="1">
    <location>
        <begin position="12"/>
        <end position="129"/>
    </location>
</feature>
<dbReference type="RefSeq" id="WP_248684955.1">
    <property type="nucleotide sequence ID" value="NZ_JALPRY010000037.1"/>
</dbReference>